<protein>
    <submittedName>
        <fullName evidence="2">Uncharacterized protein</fullName>
    </submittedName>
</protein>
<evidence type="ECO:0000313" key="3">
    <source>
        <dbReference type="Proteomes" id="UP001202328"/>
    </source>
</evidence>
<dbReference type="Proteomes" id="UP001202328">
    <property type="component" value="Unassembled WGS sequence"/>
</dbReference>
<gene>
    <name evidence="2" type="ORF">MKW98_011387</name>
</gene>
<comment type="caution">
    <text evidence="2">The sequence shown here is derived from an EMBL/GenBank/DDBJ whole genome shotgun (WGS) entry which is preliminary data.</text>
</comment>
<organism evidence="2 3">
    <name type="scientific">Papaver atlanticum</name>
    <dbReference type="NCBI Taxonomy" id="357466"/>
    <lineage>
        <taxon>Eukaryota</taxon>
        <taxon>Viridiplantae</taxon>
        <taxon>Streptophyta</taxon>
        <taxon>Embryophyta</taxon>
        <taxon>Tracheophyta</taxon>
        <taxon>Spermatophyta</taxon>
        <taxon>Magnoliopsida</taxon>
        <taxon>Ranunculales</taxon>
        <taxon>Papaveraceae</taxon>
        <taxon>Papaveroideae</taxon>
        <taxon>Papaver</taxon>
    </lineage>
</organism>
<proteinExistence type="predicted"/>
<keyword evidence="3" id="KW-1185">Reference proteome</keyword>
<dbReference type="AlphaFoldDB" id="A0AAD4XM84"/>
<accession>A0AAD4XM84</accession>
<evidence type="ECO:0000313" key="2">
    <source>
        <dbReference type="EMBL" id="KAI3923757.1"/>
    </source>
</evidence>
<sequence>MDRIEPGGPSCGSRHPDWDLTWTARKVSEQKVRPSDRAESSISSGDSEEGKLQPDWKMGDSSIALNLSTWTYGSPYHRYEQKYGGRQCQRVSN</sequence>
<dbReference type="EMBL" id="JAJJMB010008429">
    <property type="protein sequence ID" value="KAI3923757.1"/>
    <property type="molecule type" value="Genomic_DNA"/>
</dbReference>
<feature type="region of interest" description="Disordered" evidence="1">
    <location>
        <begin position="28"/>
        <end position="58"/>
    </location>
</feature>
<name>A0AAD4XM84_9MAGN</name>
<feature type="compositionally biased region" description="Basic and acidic residues" evidence="1">
    <location>
        <begin position="48"/>
        <end position="58"/>
    </location>
</feature>
<evidence type="ECO:0000256" key="1">
    <source>
        <dbReference type="SAM" id="MobiDB-lite"/>
    </source>
</evidence>
<feature type="compositionally biased region" description="Basic and acidic residues" evidence="1">
    <location>
        <begin position="28"/>
        <end position="39"/>
    </location>
</feature>
<reference evidence="2" key="1">
    <citation type="submission" date="2022-04" db="EMBL/GenBank/DDBJ databases">
        <title>A functionally conserved STORR gene fusion in Papaver species that diverged 16.8 million years ago.</title>
        <authorList>
            <person name="Catania T."/>
        </authorList>
    </citation>
    <scope>NUCLEOTIDE SEQUENCE</scope>
    <source>
        <strain evidence="2">S-188037</strain>
    </source>
</reference>